<dbReference type="Proteomes" id="UP001218218">
    <property type="component" value="Unassembled WGS sequence"/>
</dbReference>
<organism evidence="1 2">
    <name type="scientific">Mycena albidolilacea</name>
    <dbReference type="NCBI Taxonomy" id="1033008"/>
    <lineage>
        <taxon>Eukaryota</taxon>
        <taxon>Fungi</taxon>
        <taxon>Dikarya</taxon>
        <taxon>Basidiomycota</taxon>
        <taxon>Agaricomycotina</taxon>
        <taxon>Agaricomycetes</taxon>
        <taxon>Agaricomycetidae</taxon>
        <taxon>Agaricales</taxon>
        <taxon>Marasmiineae</taxon>
        <taxon>Mycenaceae</taxon>
        <taxon>Mycena</taxon>
    </lineage>
</organism>
<evidence type="ECO:0008006" key="3">
    <source>
        <dbReference type="Google" id="ProtNLM"/>
    </source>
</evidence>
<proteinExistence type="predicted"/>
<keyword evidence="2" id="KW-1185">Reference proteome</keyword>
<gene>
    <name evidence="1" type="ORF">DFH08DRAFT_963694</name>
</gene>
<protein>
    <recommendedName>
        <fullName evidence="3">DNA binding HTH domain-containing protein</fullName>
    </recommendedName>
</protein>
<dbReference type="EMBL" id="JARIHO010000026">
    <property type="protein sequence ID" value="KAJ7340849.1"/>
    <property type="molecule type" value="Genomic_DNA"/>
</dbReference>
<name>A0AAD6ZV45_9AGAR</name>
<reference evidence="1" key="1">
    <citation type="submission" date="2023-03" db="EMBL/GenBank/DDBJ databases">
        <title>Massive genome expansion in bonnet fungi (Mycena s.s.) driven by repeated elements and novel gene families across ecological guilds.</title>
        <authorList>
            <consortium name="Lawrence Berkeley National Laboratory"/>
            <person name="Harder C.B."/>
            <person name="Miyauchi S."/>
            <person name="Viragh M."/>
            <person name="Kuo A."/>
            <person name="Thoen E."/>
            <person name="Andreopoulos B."/>
            <person name="Lu D."/>
            <person name="Skrede I."/>
            <person name="Drula E."/>
            <person name="Henrissat B."/>
            <person name="Morin E."/>
            <person name="Kohler A."/>
            <person name="Barry K."/>
            <person name="LaButti K."/>
            <person name="Morin E."/>
            <person name="Salamov A."/>
            <person name="Lipzen A."/>
            <person name="Mereny Z."/>
            <person name="Hegedus B."/>
            <person name="Baldrian P."/>
            <person name="Stursova M."/>
            <person name="Weitz H."/>
            <person name="Taylor A."/>
            <person name="Grigoriev I.V."/>
            <person name="Nagy L.G."/>
            <person name="Martin F."/>
            <person name="Kauserud H."/>
        </authorList>
    </citation>
    <scope>NUCLEOTIDE SEQUENCE</scope>
    <source>
        <strain evidence="1">CBHHK002</strain>
    </source>
</reference>
<evidence type="ECO:0000313" key="2">
    <source>
        <dbReference type="Proteomes" id="UP001218218"/>
    </source>
</evidence>
<sequence length="247" mass="27559">MEAESFTFPDNLPALPLTGQPWPANVLTGQQVLNNAYIRARQALHQEDTDSLRYKLLSSNIIDNLIPVLEGLEAEVPRPWIDQCARILGPLVYELEVSAHAAEGVERENIVLLEPVTQKNTGKRGRPRKHIDSQYLVEASSSNRNIKQGALAAALGIHRHTLRKRLRELGLQQRFDNIDDDELDTITRQYKAKKPTSGLRYLRGHFRRYGLRLFEAILQSSADGIKFLVPTTCGTVTGITSLSGGGL</sequence>
<comment type="caution">
    <text evidence="1">The sequence shown here is derived from an EMBL/GenBank/DDBJ whole genome shotgun (WGS) entry which is preliminary data.</text>
</comment>
<dbReference type="AlphaFoldDB" id="A0AAD6ZV45"/>
<accession>A0AAD6ZV45</accession>
<evidence type="ECO:0000313" key="1">
    <source>
        <dbReference type="EMBL" id="KAJ7340849.1"/>
    </source>
</evidence>